<proteinExistence type="predicted"/>
<protein>
    <submittedName>
        <fullName evidence="2">WGR domain-containing protein</fullName>
    </submittedName>
</protein>
<dbReference type="EMBL" id="WHJG01000018">
    <property type="protein sequence ID" value="NHZ81119.1"/>
    <property type="molecule type" value="Genomic_DNA"/>
</dbReference>
<dbReference type="SMART" id="SM00773">
    <property type="entry name" value="WGR"/>
    <property type="match status" value="1"/>
</dbReference>
<feature type="domain" description="WGR" evidence="1">
    <location>
        <begin position="1"/>
        <end position="79"/>
    </location>
</feature>
<accession>A0ABX0NE44</accession>
<evidence type="ECO:0000313" key="2">
    <source>
        <dbReference type="EMBL" id="NHZ81119.1"/>
    </source>
</evidence>
<comment type="caution">
    <text evidence="2">The sequence shown here is derived from an EMBL/GenBank/DDBJ whole genome shotgun (WGS) entry which is preliminary data.</text>
</comment>
<reference evidence="2 3" key="1">
    <citation type="submission" date="2019-10" db="EMBL/GenBank/DDBJ databases">
        <title>Taxonomy of Antarctic Massilia spp.: description of Massilia rubra sp. nov., Massilia aquatica sp. nov., Massilia mucilaginosa sp. nov., Massilia frigida sp. nov. isolated from streams, lakes and regoliths.</title>
        <authorList>
            <person name="Holochova P."/>
            <person name="Sedlacek I."/>
            <person name="Kralova S."/>
            <person name="Maslanova I."/>
            <person name="Busse H.-J."/>
            <person name="Stankova E."/>
            <person name="Vrbovska V."/>
            <person name="Kovarovic V."/>
            <person name="Bartak M."/>
            <person name="Svec P."/>
            <person name="Pantucek R."/>
        </authorList>
    </citation>
    <scope>NUCLEOTIDE SEQUENCE [LARGE SCALE GENOMIC DNA]</scope>
    <source>
        <strain evidence="2 3">CCM 8695</strain>
    </source>
</reference>
<dbReference type="Gene3D" id="2.20.140.10">
    <property type="entry name" value="WGR domain"/>
    <property type="match status" value="1"/>
</dbReference>
<evidence type="ECO:0000313" key="3">
    <source>
        <dbReference type="Proteomes" id="UP000621455"/>
    </source>
</evidence>
<organism evidence="2 3">
    <name type="scientific">Massilia frigida</name>
    <dbReference type="NCBI Taxonomy" id="2609281"/>
    <lineage>
        <taxon>Bacteria</taxon>
        <taxon>Pseudomonadati</taxon>
        <taxon>Pseudomonadota</taxon>
        <taxon>Betaproteobacteria</taxon>
        <taxon>Burkholderiales</taxon>
        <taxon>Oxalobacteraceae</taxon>
        <taxon>Telluria group</taxon>
        <taxon>Massilia</taxon>
    </lineage>
</organism>
<dbReference type="InterPro" id="IPR049809">
    <property type="entry name" value="YehF/YfeS-like_WGR"/>
</dbReference>
<name>A0ABX0NE44_9BURK</name>
<evidence type="ECO:0000259" key="1">
    <source>
        <dbReference type="PROSITE" id="PS51977"/>
    </source>
</evidence>
<keyword evidence="3" id="KW-1185">Reference proteome</keyword>
<dbReference type="InterPro" id="IPR008893">
    <property type="entry name" value="WGR_domain"/>
</dbReference>
<dbReference type="CDD" id="cd07996">
    <property type="entry name" value="WGR_MMR_like"/>
    <property type="match status" value="1"/>
</dbReference>
<dbReference type="Proteomes" id="UP000621455">
    <property type="component" value="Unassembled WGS sequence"/>
</dbReference>
<dbReference type="PROSITE" id="PS51977">
    <property type="entry name" value="WGR"/>
    <property type="match status" value="1"/>
</dbReference>
<dbReference type="SUPFAM" id="SSF142921">
    <property type="entry name" value="WGR domain-like"/>
    <property type="match status" value="1"/>
</dbReference>
<dbReference type="InterPro" id="IPR036930">
    <property type="entry name" value="WGR_dom_sf"/>
</dbReference>
<dbReference type="RefSeq" id="WP_167088447.1">
    <property type="nucleotide sequence ID" value="NZ_WHJG01000018.1"/>
</dbReference>
<gene>
    <name evidence="2" type="ORF">F2P44_17825</name>
</gene>
<dbReference type="Pfam" id="PF05406">
    <property type="entry name" value="WGR"/>
    <property type="match status" value="1"/>
</dbReference>
<sequence>MRRFEYDQGASDKFWEVDQDGCDVHVRYGKVGAAGQRQTKTHPDHATAAAMDKLIREKTGKGYAESSAAPWLAVEPLVDISPELAALAMPSRRFPGVTRDIDICAERDNSGYSIYDNYSEGDMLLREQASTCWP</sequence>